<dbReference type="EMBL" id="SMFZ01000001">
    <property type="protein sequence ID" value="TCK26400.1"/>
    <property type="molecule type" value="Genomic_DNA"/>
</dbReference>
<evidence type="ECO:0000259" key="5">
    <source>
        <dbReference type="PROSITE" id="PS51078"/>
    </source>
</evidence>
<protein>
    <submittedName>
        <fullName evidence="6">IclR family transcriptional regulator</fullName>
    </submittedName>
</protein>
<dbReference type="RefSeq" id="WP_132423603.1">
    <property type="nucleotide sequence ID" value="NZ_SMFZ01000001.1"/>
</dbReference>
<proteinExistence type="predicted"/>
<name>A0A4R1HZQ1_PSEEN</name>
<evidence type="ECO:0000256" key="2">
    <source>
        <dbReference type="ARBA" id="ARBA00023125"/>
    </source>
</evidence>
<dbReference type="SUPFAM" id="SSF46785">
    <property type="entry name" value="Winged helix' DNA-binding domain"/>
    <property type="match status" value="1"/>
</dbReference>
<dbReference type="GO" id="GO:0045892">
    <property type="term" value="P:negative regulation of DNA-templated transcription"/>
    <property type="evidence" value="ECO:0007669"/>
    <property type="project" value="TreeGrafter"/>
</dbReference>
<evidence type="ECO:0000313" key="6">
    <source>
        <dbReference type="EMBL" id="TCK26400.1"/>
    </source>
</evidence>
<gene>
    <name evidence="6" type="ORF">EV378_2235</name>
</gene>
<evidence type="ECO:0000313" key="7">
    <source>
        <dbReference type="Proteomes" id="UP000295560"/>
    </source>
</evidence>
<keyword evidence="3" id="KW-0804">Transcription</keyword>
<keyword evidence="1" id="KW-0805">Transcription regulation</keyword>
<organism evidence="6 7">
    <name type="scientific">Pseudonocardia endophytica</name>
    <dbReference type="NCBI Taxonomy" id="401976"/>
    <lineage>
        <taxon>Bacteria</taxon>
        <taxon>Bacillati</taxon>
        <taxon>Actinomycetota</taxon>
        <taxon>Actinomycetes</taxon>
        <taxon>Pseudonocardiales</taxon>
        <taxon>Pseudonocardiaceae</taxon>
        <taxon>Pseudonocardia</taxon>
    </lineage>
</organism>
<reference evidence="6 7" key="1">
    <citation type="submission" date="2019-03" db="EMBL/GenBank/DDBJ databases">
        <title>Sequencing the genomes of 1000 actinobacteria strains.</title>
        <authorList>
            <person name="Klenk H.-P."/>
        </authorList>
    </citation>
    <scope>NUCLEOTIDE SEQUENCE [LARGE SCALE GENOMIC DNA]</scope>
    <source>
        <strain evidence="6 7">DSM 44969</strain>
    </source>
</reference>
<dbReference type="InterPro" id="IPR050707">
    <property type="entry name" value="HTH_MetabolicPath_Reg"/>
</dbReference>
<dbReference type="PANTHER" id="PTHR30136">
    <property type="entry name" value="HELIX-TURN-HELIX TRANSCRIPTIONAL REGULATOR, ICLR FAMILY"/>
    <property type="match status" value="1"/>
</dbReference>
<dbReference type="Pfam" id="PF09339">
    <property type="entry name" value="HTH_IclR"/>
    <property type="match status" value="1"/>
</dbReference>
<comment type="caution">
    <text evidence="6">The sequence shown here is derived from an EMBL/GenBank/DDBJ whole genome shotgun (WGS) entry which is preliminary data.</text>
</comment>
<dbReference type="InterPro" id="IPR036390">
    <property type="entry name" value="WH_DNA-bd_sf"/>
</dbReference>
<dbReference type="GO" id="GO:0003677">
    <property type="term" value="F:DNA binding"/>
    <property type="evidence" value="ECO:0007669"/>
    <property type="project" value="UniProtKB-KW"/>
</dbReference>
<dbReference type="Pfam" id="PF01614">
    <property type="entry name" value="IclR_C"/>
    <property type="match status" value="1"/>
</dbReference>
<dbReference type="Gene3D" id="3.30.450.40">
    <property type="match status" value="1"/>
</dbReference>
<dbReference type="SMART" id="SM00346">
    <property type="entry name" value="HTH_ICLR"/>
    <property type="match status" value="1"/>
</dbReference>
<keyword evidence="7" id="KW-1185">Reference proteome</keyword>
<dbReference type="Proteomes" id="UP000295560">
    <property type="component" value="Unassembled WGS sequence"/>
</dbReference>
<dbReference type="AlphaFoldDB" id="A0A4R1HZQ1"/>
<dbReference type="SUPFAM" id="SSF55781">
    <property type="entry name" value="GAF domain-like"/>
    <property type="match status" value="1"/>
</dbReference>
<accession>A0A4R1HZQ1</accession>
<feature type="domain" description="IclR-ED" evidence="5">
    <location>
        <begin position="63"/>
        <end position="248"/>
    </location>
</feature>
<dbReference type="PROSITE" id="PS51078">
    <property type="entry name" value="ICLR_ED"/>
    <property type="match status" value="1"/>
</dbReference>
<dbReference type="OrthoDB" id="5242615at2"/>
<sequence length="248" mass="26502">MTGSLPLSGRQPRAVRSALEVLEEVVVAGPGVTAKEISESVGLPQATTYRILNLLVAEEYLVRLPDLSGFALGRRASRLALPVPATPSTAARAVVAHMRTQTRWAVHLAWLTSGRITLADTDPDHPGPDADLLTRHPYAFALGRLLLAEHADWRVLVRDLRALTPRTVTSESELDTTLKAVARDGVAKQCGEVREDRGCIALPVRAPDDGRLVAGLALAGPAARVAEPNAELVAVAREHTDRLAPLLA</sequence>
<evidence type="ECO:0000256" key="3">
    <source>
        <dbReference type="ARBA" id="ARBA00023163"/>
    </source>
</evidence>
<dbReference type="GO" id="GO:0003700">
    <property type="term" value="F:DNA-binding transcription factor activity"/>
    <property type="evidence" value="ECO:0007669"/>
    <property type="project" value="TreeGrafter"/>
</dbReference>
<dbReference type="InterPro" id="IPR005471">
    <property type="entry name" value="Tscrpt_reg_IclR_N"/>
</dbReference>
<dbReference type="InterPro" id="IPR029016">
    <property type="entry name" value="GAF-like_dom_sf"/>
</dbReference>
<dbReference type="Gene3D" id="1.10.10.10">
    <property type="entry name" value="Winged helix-like DNA-binding domain superfamily/Winged helix DNA-binding domain"/>
    <property type="match status" value="1"/>
</dbReference>
<dbReference type="InterPro" id="IPR014757">
    <property type="entry name" value="Tscrpt_reg_IclR_C"/>
</dbReference>
<evidence type="ECO:0000259" key="4">
    <source>
        <dbReference type="PROSITE" id="PS51077"/>
    </source>
</evidence>
<dbReference type="PROSITE" id="PS51077">
    <property type="entry name" value="HTH_ICLR"/>
    <property type="match status" value="1"/>
</dbReference>
<dbReference type="PANTHER" id="PTHR30136:SF35">
    <property type="entry name" value="HTH-TYPE TRANSCRIPTIONAL REGULATOR RV1719"/>
    <property type="match status" value="1"/>
</dbReference>
<dbReference type="InterPro" id="IPR036388">
    <property type="entry name" value="WH-like_DNA-bd_sf"/>
</dbReference>
<keyword evidence="2" id="KW-0238">DNA-binding</keyword>
<feature type="domain" description="HTH iclR-type" evidence="4">
    <location>
        <begin position="12"/>
        <end position="74"/>
    </location>
</feature>
<evidence type="ECO:0000256" key="1">
    <source>
        <dbReference type="ARBA" id="ARBA00023015"/>
    </source>
</evidence>